<dbReference type="HOGENOM" id="CLU_189047_0_0_0"/>
<proteinExistence type="predicted"/>
<gene>
    <name evidence="2" type="ordered locus">Tter_2054</name>
</gene>
<evidence type="ECO:0000256" key="1">
    <source>
        <dbReference type="SAM" id="Phobius"/>
    </source>
</evidence>
<protein>
    <submittedName>
        <fullName evidence="2">Uncharacterized protein</fullName>
    </submittedName>
</protein>
<dbReference type="Proteomes" id="UP000000323">
    <property type="component" value="Chromosome 2"/>
</dbReference>
<feature type="transmembrane region" description="Helical" evidence="1">
    <location>
        <begin position="26"/>
        <end position="44"/>
    </location>
</feature>
<feature type="transmembrane region" description="Helical" evidence="1">
    <location>
        <begin position="50"/>
        <end position="69"/>
    </location>
</feature>
<dbReference type="RefSeq" id="WP_012875989.1">
    <property type="nucleotide sequence ID" value="NC_013526.1"/>
</dbReference>
<dbReference type="eggNOG" id="ENOG5033FMB">
    <property type="taxonomic scope" value="Bacteria"/>
</dbReference>
<dbReference type="OrthoDB" id="7689810at2"/>
<keyword evidence="1" id="KW-0472">Membrane</keyword>
<keyword evidence="1" id="KW-1133">Transmembrane helix</keyword>
<evidence type="ECO:0000313" key="3">
    <source>
        <dbReference type="Proteomes" id="UP000000323"/>
    </source>
</evidence>
<sequence length="72" mass="8127">MMSAKGFVPPEEHEGRKGFLPIETNLFDRVFISLVLLVAIHLFWMRFVESVLPIWIATLISLIMGAVIVTKG</sequence>
<dbReference type="AlphaFoldDB" id="D1CGT7"/>
<evidence type="ECO:0000313" key="2">
    <source>
        <dbReference type="EMBL" id="ACZ42958.1"/>
    </source>
</evidence>
<keyword evidence="1" id="KW-0812">Transmembrane</keyword>
<name>D1CGT7_THET1</name>
<dbReference type="Pfam" id="PF09928">
    <property type="entry name" value="DUF2160"/>
    <property type="match status" value="1"/>
</dbReference>
<dbReference type="KEGG" id="ttr:Tter_2054"/>
<keyword evidence="3" id="KW-1185">Reference proteome</keyword>
<accession>D1CGT7</accession>
<dbReference type="InterPro" id="IPR018678">
    <property type="entry name" value="DUF2160_TM"/>
</dbReference>
<dbReference type="EMBL" id="CP001826">
    <property type="protein sequence ID" value="ACZ42958.1"/>
    <property type="molecule type" value="Genomic_DNA"/>
</dbReference>
<reference evidence="3" key="1">
    <citation type="journal article" date="2010" name="Stand. Genomic Sci.">
        <title>Complete genome sequence of 'Thermobaculum terrenum' type strain (YNP1).</title>
        <authorList>
            <person name="Kiss H."/>
            <person name="Cleland D."/>
            <person name="Lapidus A."/>
            <person name="Lucas S."/>
            <person name="Glavina Del Rio T."/>
            <person name="Nolan M."/>
            <person name="Tice H."/>
            <person name="Han C."/>
            <person name="Goodwin L."/>
            <person name="Pitluck S."/>
            <person name="Liolios K."/>
            <person name="Ivanova N."/>
            <person name="Mavromatis K."/>
            <person name="Ovchinnikova G."/>
            <person name="Pati A."/>
            <person name="Chen A."/>
            <person name="Palaniappan K."/>
            <person name="Land M."/>
            <person name="Hauser L."/>
            <person name="Chang Y."/>
            <person name="Jeffries C."/>
            <person name="Lu M."/>
            <person name="Brettin T."/>
            <person name="Detter J."/>
            <person name="Goker M."/>
            <person name="Tindall B."/>
            <person name="Beck B."/>
            <person name="McDermott T."/>
            <person name="Woyke T."/>
            <person name="Bristow J."/>
            <person name="Eisen J."/>
            <person name="Markowitz V."/>
            <person name="Hugenholtz P."/>
            <person name="Kyrpides N."/>
            <person name="Klenk H."/>
            <person name="Cheng J."/>
        </authorList>
    </citation>
    <scope>NUCLEOTIDE SEQUENCE [LARGE SCALE GENOMIC DNA]</scope>
    <source>
        <strain evidence="3">ATCC BAA-798 / YNP1</strain>
    </source>
</reference>
<dbReference type="STRING" id="525904.Tter_2054"/>
<organism evidence="2 3">
    <name type="scientific">Thermobaculum terrenum (strain ATCC BAA-798 / CCMEE 7001 / YNP1)</name>
    <dbReference type="NCBI Taxonomy" id="525904"/>
    <lineage>
        <taxon>Bacteria</taxon>
        <taxon>Bacillati</taxon>
        <taxon>Chloroflexota</taxon>
        <taxon>Chloroflexia</taxon>
        <taxon>Candidatus Thermobaculales</taxon>
        <taxon>Candidatus Thermobaculaceae</taxon>
        <taxon>Thermobaculum</taxon>
    </lineage>
</organism>